<protein>
    <submittedName>
        <fullName evidence="3">Undecaprenyl-phosphate galactose phosphotransferase</fullName>
        <ecNumber evidence="3">2.7.8.6</ecNumber>
    </submittedName>
</protein>
<dbReference type="HOGENOM" id="CLU_024920_1_4_7"/>
<proteinExistence type="inferred from homology"/>
<dbReference type="AlphaFoldDB" id="B8F9T7"/>
<keyword evidence="4" id="KW-1185">Reference proteome</keyword>
<evidence type="ECO:0000313" key="3">
    <source>
        <dbReference type="EMBL" id="ACL03033.1"/>
    </source>
</evidence>
<dbReference type="eggNOG" id="COG2148">
    <property type="taxonomic scope" value="Bacteria"/>
</dbReference>
<dbReference type="EMBL" id="CP001322">
    <property type="protein sequence ID" value="ACL03033.1"/>
    <property type="molecule type" value="Genomic_DNA"/>
</dbReference>
<dbReference type="PANTHER" id="PTHR30576">
    <property type="entry name" value="COLANIC BIOSYNTHESIS UDP-GLUCOSE LIPID CARRIER TRANSFERASE"/>
    <property type="match status" value="1"/>
</dbReference>
<dbReference type="Proteomes" id="UP000000739">
    <property type="component" value="Chromosome"/>
</dbReference>
<dbReference type="PANTHER" id="PTHR30576:SF8">
    <property type="entry name" value="UNDECAPRENYL-PHOSPHATE GALACTOSE PHOSPHOTRANSFERASE"/>
    <property type="match status" value="1"/>
</dbReference>
<evidence type="ECO:0000259" key="2">
    <source>
        <dbReference type="Pfam" id="PF02397"/>
    </source>
</evidence>
<organism evidence="3 4">
    <name type="scientific">Desulfatibacillum aliphaticivorans</name>
    <dbReference type="NCBI Taxonomy" id="218208"/>
    <lineage>
        <taxon>Bacteria</taxon>
        <taxon>Pseudomonadati</taxon>
        <taxon>Thermodesulfobacteriota</taxon>
        <taxon>Desulfobacteria</taxon>
        <taxon>Desulfobacterales</taxon>
        <taxon>Desulfatibacillaceae</taxon>
        <taxon>Desulfatibacillum</taxon>
    </lineage>
</organism>
<keyword evidence="3" id="KW-0808">Transferase</keyword>
<comment type="similarity">
    <text evidence="1">Belongs to the bacterial sugar transferase family.</text>
</comment>
<reference evidence="3 4" key="1">
    <citation type="journal article" date="2012" name="Environ. Microbiol.">
        <title>The genome sequence of Desulfatibacillum alkenivorans AK-01: a blueprint for anaerobic alkane oxidation.</title>
        <authorList>
            <person name="Callaghan A.V."/>
            <person name="Morris B.E."/>
            <person name="Pereira I.A."/>
            <person name="McInerney M.J."/>
            <person name="Austin R.N."/>
            <person name="Groves J.T."/>
            <person name="Kukor J.J."/>
            <person name="Suflita J.M."/>
            <person name="Young L.Y."/>
            <person name="Zylstra G.J."/>
            <person name="Wawrik B."/>
        </authorList>
    </citation>
    <scope>NUCLEOTIDE SEQUENCE [LARGE SCALE GENOMIC DNA]</scope>
    <source>
        <strain evidence="3 4">AK-01</strain>
    </source>
</reference>
<dbReference type="RefSeq" id="WP_012610468.1">
    <property type="nucleotide sequence ID" value="NC_011768.1"/>
</dbReference>
<dbReference type="InterPro" id="IPR003362">
    <property type="entry name" value="Bact_transf"/>
</dbReference>
<gene>
    <name evidence="3" type="ordered locus">Dalk_1332</name>
</gene>
<accession>B8F9T7</accession>
<dbReference type="GO" id="GO:0047360">
    <property type="term" value="F:undecaprenyl-phosphate galactose phosphotransferase activity"/>
    <property type="evidence" value="ECO:0007669"/>
    <property type="project" value="UniProtKB-EC"/>
</dbReference>
<evidence type="ECO:0000313" key="4">
    <source>
        <dbReference type="Proteomes" id="UP000000739"/>
    </source>
</evidence>
<dbReference type="EC" id="2.7.8.6" evidence="3"/>
<dbReference type="Pfam" id="PF02397">
    <property type="entry name" value="Bac_transf"/>
    <property type="match status" value="1"/>
</dbReference>
<name>B8F9T7_DESAL</name>
<sequence length="223" mass="25502">MRSKTIKRMFDIFAALFGLILLSPLLLTICLAILVTMGFPIFYRQVRPEKYGRPFEILKFRTMNGARYSNGDLLPDSERITSVGRFLRTTSMDELPQLINVLNGDMSIVGPRPLLIKYLDLFTPEQARRQSVKPGITGWAQVNGRNLLPLETKIELDVWYVDNWNLWLDMQIIYKTFWVVLKGEGVQPEGFETMEDCLNETLNANGCPDSSTQSSSKNWRDAG</sequence>
<feature type="domain" description="Bacterial sugar transferase" evidence="2">
    <location>
        <begin position="7"/>
        <end position="182"/>
    </location>
</feature>
<evidence type="ECO:0000256" key="1">
    <source>
        <dbReference type="ARBA" id="ARBA00006464"/>
    </source>
</evidence>
<dbReference type="KEGG" id="dal:Dalk_1332"/>